<comment type="caution">
    <text evidence="2">The sequence shown here is derived from an EMBL/GenBank/DDBJ whole genome shotgun (WGS) entry which is preliminary data.</text>
</comment>
<dbReference type="Proteomes" id="UP000574276">
    <property type="component" value="Unassembled WGS sequence"/>
</dbReference>
<gene>
    <name evidence="2" type="ORF">H0486_17720</name>
</gene>
<name>A0A839K5S7_9FIRM</name>
<evidence type="ECO:0000256" key="1">
    <source>
        <dbReference type="SAM" id="MobiDB-lite"/>
    </source>
</evidence>
<evidence type="ECO:0000313" key="3">
    <source>
        <dbReference type="Proteomes" id="UP000574276"/>
    </source>
</evidence>
<accession>A0A839K5S7</accession>
<organism evidence="2 3">
    <name type="scientific">Variimorphobacter saccharofermentans</name>
    <dbReference type="NCBI Taxonomy" id="2755051"/>
    <lineage>
        <taxon>Bacteria</taxon>
        <taxon>Bacillati</taxon>
        <taxon>Bacillota</taxon>
        <taxon>Clostridia</taxon>
        <taxon>Lachnospirales</taxon>
        <taxon>Lachnospiraceae</taxon>
        <taxon>Variimorphobacter</taxon>
    </lineage>
</organism>
<proteinExistence type="predicted"/>
<evidence type="ECO:0000313" key="2">
    <source>
        <dbReference type="EMBL" id="MBB2184708.1"/>
    </source>
</evidence>
<sequence length="297" mass="33753">MVDNITEPLPEPVTPEPLPSLPPAEEEVIAEEVFSFIDPSGTNLETRIRPPKGYVRIPSDQKELTGFIRSYPLKPDGSEVLLYDGTPKSNQHAHVAVFDLDTGDRDLQQCADSILRVYAEYFWSIGDYDRIAFHLTNGFLMEYTKWRDGNRIVVDGNNVKWSKSKSYNDSYEEFVRYLMSVFTYAGTLSLSQECKPIDISELRPGDMFLQGGSPGHCVLIVDIAEDSDGNRAFLLAQSYMPAQEFHILKNPQHPEDPWYYVSEITYPFQTPAWTFDEGSLVRWGDFPLNGAMIDSIE</sequence>
<dbReference type="Pfam" id="PF16138">
    <property type="entry name" value="DUF4846"/>
    <property type="match status" value="1"/>
</dbReference>
<feature type="compositionally biased region" description="Pro residues" evidence="1">
    <location>
        <begin position="9"/>
        <end position="22"/>
    </location>
</feature>
<protein>
    <submittedName>
        <fullName evidence="2">DUF4846 domain-containing protein</fullName>
    </submittedName>
</protein>
<dbReference type="InterPro" id="IPR032315">
    <property type="entry name" value="DUF4846"/>
</dbReference>
<keyword evidence="3" id="KW-1185">Reference proteome</keyword>
<reference evidence="2 3" key="1">
    <citation type="submission" date="2020-07" db="EMBL/GenBank/DDBJ databases">
        <title>Characterization and genome sequencing of isolate MD1, a novel member within the family Lachnospiraceae.</title>
        <authorList>
            <person name="Rettenmaier R."/>
            <person name="Di Bello L."/>
            <person name="Zinser C."/>
            <person name="Scheitz K."/>
            <person name="Liebl W."/>
            <person name="Zverlov V."/>
        </authorList>
    </citation>
    <scope>NUCLEOTIDE SEQUENCE [LARGE SCALE GENOMIC DNA]</scope>
    <source>
        <strain evidence="2 3">MD1</strain>
    </source>
</reference>
<dbReference type="EMBL" id="JACEGA010000001">
    <property type="protein sequence ID" value="MBB2184708.1"/>
    <property type="molecule type" value="Genomic_DNA"/>
</dbReference>
<feature type="region of interest" description="Disordered" evidence="1">
    <location>
        <begin position="1"/>
        <end position="22"/>
    </location>
</feature>
<dbReference type="AlphaFoldDB" id="A0A839K5S7"/>